<evidence type="ECO:0000313" key="3">
    <source>
        <dbReference type="Proteomes" id="UP000177622"/>
    </source>
</evidence>
<evidence type="ECO:0000256" key="1">
    <source>
        <dbReference type="SAM" id="SignalP"/>
    </source>
</evidence>
<gene>
    <name evidence="2" type="ORF">PENARI_c001G04544</name>
</gene>
<reference evidence="2 3" key="1">
    <citation type="journal article" date="2016" name="Sci. Rep.">
        <title>Penicillium arizonense, a new, genome sequenced fungal species, reveals a high chemical diversity in secreted metabolites.</title>
        <authorList>
            <person name="Grijseels S."/>
            <person name="Nielsen J.C."/>
            <person name="Randelovic M."/>
            <person name="Nielsen J."/>
            <person name="Nielsen K.F."/>
            <person name="Workman M."/>
            <person name="Frisvad J.C."/>
        </authorList>
    </citation>
    <scope>NUCLEOTIDE SEQUENCE [LARGE SCALE GENOMIC DNA]</scope>
    <source>
        <strain evidence="2 3">CBS 141311</strain>
    </source>
</reference>
<name>A0A1F5LXN5_PENAI</name>
<protein>
    <submittedName>
        <fullName evidence="2">Uncharacterized protein</fullName>
    </submittedName>
</protein>
<dbReference type="EMBL" id="LXJU01000001">
    <property type="protein sequence ID" value="OGE57904.1"/>
    <property type="molecule type" value="Genomic_DNA"/>
</dbReference>
<comment type="caution">
    <text evidence="2">The sequence shown here is derived from an EMBL/GenBank/DDBJ whole genome shotgun (WGS) entry which is preliminary data.</text>
</comment>
<keyword evidence="3" id="KW-1185">Reference proteome</keyword>
<sequence>MGLTHSAIIVIVLVGCLALTALGASLFKHYNPNPDAEDGRFSAGYEQKLYMAEVRARGFNGLIQACSDPRDLEARYTPAGSGYYRPHTEVKDSSS</sequence>
<dbReference type="Proteomes" id="UP000177622">
    <property type="component" value="Unassembled WGS sequence"/>
</dbReference>
<evidence type="ECO:0000313" key="2">
    <source>
        <dbReference type="EMBL" id="OGE57904.1"/>
    </source>
</evidence>
<keyword evidence="1" id="KW-0732">Signal</keyword>
<dbReference type="OrthoDB" id="4505696at2759"/>
<dbReference type="GeneID" id="34571207"/>
<dbReference type="AlphaFoldDB" id="A0A1F5LXN5"/>
<proteinExistence type="predicted"/>
<organism evidence="2 3">
    <name type="scientific">Penicillium arizonense</name>
    <dbReference type="NCBI Taxonomy" id="1835702"/>
    <lineage>
        <taxon>Eukaryota</taxon>
        <taxon>Fungi</taxon>
        <taxon>Dikarya</taxon>
        <taxon>Ascomycota</taxon>
        <taxon>Pezizomycotina</taxon>
        <taxon>Eurotiomycetes</taxon>
        <taxon>Eurotiomycetidae</taxon>
        <taxon>Eurotiales</taxon>
        <taxon>Aspergillaceae</taxon>
        <taxon>Penicillium</taxon>
    </lineage>
</organism>
<dbReference type="RefSeq" id="XP_022493327.1">
    <property type="nucleotide sequence ID" value="XM_022626473.1"/>
</dbReference>
<feature type="chain" id="PRO_5009519991" evidence="1">
    <location>
        <begin position="24"/>
        <end position="95"/>
    </location>
</feature>
<accession>A0A1F5LXN5</accession>
<feature type="signal peptide" evidence="1">
    <location>
        <begin position="1"/>
        <end position="23"/>
    </location>
</feature>